<feature type="domain" description="Thiamine pyrophosphate enzyme TPP-binding" evidence="6">
    <location>
        <begin position="534"/>
        <end position="689"/>
    </location>
</feature>
<comment type="similarity">
    <text evidence="1 3">Belongs to the TPP enzyme family.</text>
</comment>
<feature type="compositionally biased region" description="Basic and acidic residues" evidence="4">
    <location>
        <begin position="29"/>
        <end position="42"/>
    </location>
</feature>
<evidence type="ECO:0000256" key="4">
    <source>
        <dbReference type="SAM" id="MobiDB-lite"/>
    </source>
</evidence>
<dbReference type="Gene3D" id="3.40.50.970">
    <property type="match status" value="2"/>
</dbReference>
<organism evidence="8 9">
    <name type="scientific">Streptomyces rubradiris</name>
    <name type="common">Streptomyces achromogenes subsp. rubradiris</name>
    <dbReference type="NCBI Taxonomy" id="285531"/>
    <lineage>
        <taxon>Bacteria</taxon>
        <taxon>Bacillati</taxon>
        <taxon>Actinomycetota</taxon>
        <taxon>Actinomycetes</taxon>
        <taxon>Kitasatosporales</taxon>
        <taxon>Streptomycetaceae</taxon>
        <taxon>Streptomyces</taxon>
    </lineage>
</organism>
<dbReference type="Gene3D" id="3.40.50.1220">
    <property type="entry name" value="TPP-binding domain"/>
    <property type="match status" value="1"/>
</dbReference>
<dbReference type="PROSITE" id="PS00187">
    <property type="entry name" value="TPP_ENZYMES"/>
    <property type="match status" value="1"/>
</dbReference>
<evidence type="ECO:0000259" key="5">
    <source>
        <dbReference type="Pfam" id="PF00205"/>
    </source>
</evidence>
<dbReference type="InterPro" id="IPR012000">
    <property type="entry name" value="Thiamin_PyroP_enz_cen_dom"/>
</dbReference>
<evidence type="ECO:0000313" key="8">
    <source>
        <dbReference type="EMBL" id="GHI50233.1"/>
    </source>
</evidence>
<keyword evidence="2 3" id="KW-0786">Thiamine pyrophosphate</keyword>
<comment type="caution">
    <text evidence="8">The sequence shown here is derived from an EMBL/GenBank/DDBJ whole genome shotgun (WGS) entry which is preliminary data.</text>
</comment>
<dbReference type="Pfam" id="PF02775">
    <property type="entry name" value="TPP_enzyme_C"/>
    <property type="match status" value="1"/>
</dbReference>
<reference evidence="9" key="1">
    <citation type="submission" date="2023-07" db="EMBL/GenBank/DDBJ databases">
        <title>Whole genome shotgun sequence of Streptomyces achromogenes subsp. rubradiris NBRC 14000.</title>
        <authorList>
            <person name="Komaki H."/>
            <person name="Tamura T."/>
        </authorList>
    </citation>
    <scope>NUCLEOTIDE SEQUENCE [LARGE SCALE GENOMIC DNA]</scope>
    <source>
        <strain evidence="9">NBRC 14000</strain>
    </source>
</reference>
<dbReference type="InterPro" id="IPR029061">
    <property type="entry name" value="THDP-binding"/>
</dbReference>
<protein>
    <submittedName>
        <fullName evidence="8">Uncharacterized protein</fullName>
    </submittedName>
</protein>
<dbReference type="InterPro" id="IPR011766">
    <property type="entry name" value="TPP_enzyme_TPP-bd"/>
</dbReference>
<dbReference type="PANTHER" id="PTHR42981:SF2">
    <property type="entry name" value="PYRUVATE DEHYDROGENASE [UBIQUINONE]"/>
    <property type="match status" value="1"/>
</dbReference>
<dbReference type="Proteomes" id="UP000646738">
    <property type="component" value="Unassembled WGS sequence"/>
</dbReference>
<sequence length="722" mass="73759">MLAFRPVLDHSLRLPPSEPGTAAPAPPVRDGHPVRRARQDGPGRRVVRSAGLFAAFGARLPGGPGQWPPGLREVAVVKVSDRLAAWLRDAGVGRVYGVPGLAVDPLLRALGGGPGVPEFVQARGAESAALMACAEAKLTGRPGCCLTPPGADVLRLLGGLYDAAADRAPVLALVGADPVPRRGGGPAVRHLAAVCVYCEEVSGPELVGDAFDRAVRAALGDRGVASLILPRETLAAPAPPALSGPYHPSDLAELSGSSGRSGSCGTPGAGELSGAPELSASSRPSGSWGPSGSSGLSGSSESPGSSGRSGFSGSPGSSGSVGFSGIRPRSVSAGPSGVAVAGVRRAAEVLGGGRAVVVIGNAGRAATGQAARAARLLGAGVATTALARDALPDDLPYLAGVAGPLGSEAAAALLRDCDTLLLVGAEDLDPALLPAPGRCRTVTVDRNPDDCPLDPDAPAVRVNGDVTACLEALLPLLPGGADRGWAVRVERTVRAWRAAGEIRAHRYFGTSVNPRSVVAELSERLPERAVVTTDSGTALDWWTRHLRLRTGMRSLLSGHLQLPGAAVPYAVAARFAAPDRPVIALVGDGALQGGGLNELITVRRHLDRLAGLPPLVFCVFNNGDLNRLTWQRRAAEGDPLIPLSAEVPALPYARWARLAGLPAVRCDRPRHVGSAWDDALGRRGPLLLEFVVDGETPPDWATAPATSGIRPKAVTRLLGTAG</sequence>
<name>A0ABQ3R327_STRRR</name>
<dbReference type="Pfam" id="PF02776">
    <property type="entry name" value="TPP_enzyme_N"/>
    <property type="match status" value="1"/>
</dbReference>
<dbReference type="PANTHER" id="PTHR42981">
    <property type="entry name" value="PYRUVATE DEHYDROGENASE [UBIQUINONE]"/>
    <property type="match status" value="1"/>
</dbReference>
<dbReference type="InterPro" id="IPR047211">
    <property type="entry name" value="POXB-like"/>
</dbReference>
<dbReference type="SUPFAM" id="SSF52518">
    <property type="entry name" value="Thiamin diphosphate-binding fold (THDP-binding)"/>
    <property type="match status" value="2"/>
</dbReference>
<feature type="domain" description="Thiamine pyrophosphate enzyme N-terminal TPP-binding" evidence="7">
    <location>
        <begin position="78"/>
        <end position="183"/>
    </location>
</feature>
<keyword evidence="9" id="KW-1185">Reference proteome</keyword>
<gene>
    <name evidence="8" type="ORF">Srubr_00790</name>
</gene>
<dbReference type="Pfam" id="PF00205">
    <property type="entry name" value="TPP_enzyme_M"/>
    <property type="match status" value="1"/>
</dbReference>
<feature type="region of interest" description="Disordered" evidence="4">
    <location>
        <begin position="239"/>
        <end position="327"/>
    </location>
</feature>
<feature type="compositionally biased region" description="Low complexity" evidence="4">
    <location>
        <begin position="279"/>
        <end position="327"/>
    </location>
</feature>
<evidence type="ECO:0000313" key="9">
    <source>
        <dbReference type="Proteomes" id="UP000646738"/>
    </source>
</evidence>
<feature type="domain" description="Thiamine pyrophosphate enzyme central" evidence="5">
    <location>
        <begin position="346"/>
        <end position="473"/>
    </location>
</feature>
<feature type="compositionally biased region" description="Low complexity" evidence="4">
    <location>
        <begin position="255"/>
        <end position="266"/>
    </location>
</feature>
<evidence type="ECO:0000256" key="3">
    <source>
        <dbReference type="RuleBase" id="RU362132"/>
    </source>
</evidence>
<dbReference type="SUPFAM" id="SSF52467">
    <property type="entry name" value="DHS-like NAD/FAD-binding domain"/>
    <property type="match status" value="1"/>
</dbReference>
<evidence type="ECO:0000259" key="6">
    <source>
        <dbReference type="Pfam" id="PF02775"/>
    </source>
</evidence>
<evidence type="ECO:0000256" key="2">
    <source>
        <dbReference type="ARBA" id="ARBA00023052"/>
    </source>
</evidence>
<evidence type="ECO:0000256" key="1">
    <source>
        <dbReference type="ARBA" id="ARBA00007812"/>
    </source>
</evidence>
<accession>A0ABQ3R327</accession>
<dbReference type="EMBL" id="BNEA01000001">
    <property type="protein sequence ID" value="GHI50233.1"/>
    <property type="molecule type" value="Genomic_DNA"/>
</dbReference>
<proteinExistence type="inferred from homology"/>
<evidence type="ECO:0000259" key="7">
    <source>
        <dbReference type="Pfam" id="PF02776"/>
    </source>
</evidence>
<dbReference type="InterPro" id="IPR012001">
    <property type="entry name" value="Thiamin_PyroP_enz_TPP-bd_dom"/>
</dbReference>
<dbReference type="InterPro" id="IPR029035">
    <property type="entry name" value="DHS-like_NAD/FAD-binding_dom"/>
</dbReference>
<feature type="region of interest" description="Disordered" evidence="4">
    <location>
        <begin position="12"/>
        <end position="42"/>
    </location>
</feature>
<dbReference type="InterPro" id="IPR000399">
    <property type="entry name" value="TPP-bd_CS"/>
</dbReference>